<comment type="caution">
    <text evidence="2">The sequence shown here is derived from an EMBL/GenBank/DDBJ whole genome shotgun (WGS) entry which is preliminary data.</text>
</comment>
<dbReference type="Pfam" id="PF05861">
    <property type="entry name" value="PhnI"/>
    <property type="match status" value="1"/>
</dbReference>
<keyword evidence="3" id="KW-1185">Reference proteome</keyword>
<dbReference type="InterPro" id="IPR008773">
    <property type="entry name" value="PhnI"/>
</dbReference>
<evidence type="ECO:0000256" key="1">
    <source>
        <dbReference type="SAM" id="MobiDB-lite"/>
    </source>
</evidence>
<protein>
    <submittedName>
        <fullName evidence="2">Alpha-D-ribose 1-methylphosphonate 5-triphosphate synthase subunit PhnI</fullName>
    </submittedName>
</protein>
<reference evidence="2 3" key="1">
    <citation type="submission" date="2018-03" db="EMBL/GenBank/DDBJ databases">
        <title>Genomic Encyclopedia of Archaeal and Bacterial Type Strains, Phase II (KMG-II): from individual species to whole genera.</title>
        <authorList>
            <person name="Goeker M."/>
        </authorList>
    </citation>
    <scope>NUCLEOTIDE SEQUENCE [LARGE SCALE GENOMIC DNA]</scope>
    <source>
        <strain evidence="2 3">DSM 100212</strain>
    </source>
</reference>
<dbReference type="RefSeq" id="WP_106264382.1">
    <property type="nucleotide sequence ID" value="NZ_PVTQ01000006.1"/>
</dbReference>
<evidence type="ECO:0000313" key="3">
    <source>
        <dbReference type="Proteomes" id="UP000238392"/>
    </source>
</evidence>
<dbReference type="EMBL" id="PVTQ01000006">
    <property type="protein sequence ID" value="PRY89358.1"/>
    <property type="molecule type" value="Genomic_DNA"/>
</dbReference>
<organism evidence="2 3">
    <name type="scientific">Donghicola tyrosinivorans</name>
    <dbReference type="NCBI Taxonomy" id="1652492"/>
    <lineage>
        <taxon>Bacteria</taxon>
        <taxon>Pseudomonadati</taxon>
        <taxon>Pseudomonadota</taxon>
        <taxon>Alphaproteobacteria</taxon>
        <taxon>Rhodobacterales</taxon>
        <taxon>Roseobacteraceae</taxon>
        <taxon>Donghicola</taxon>
    </lineage>
</organism>
<dbReference type="GO" id="GO:0019634">
    <property type="term" value="P:organic phosphonate metabolic process"/>
    <property type="evidence" value="ECO:0007669"/>
    <property type="project" value="InterPro"/>
</dbReference>
<dbReference type="Proteomes" id="UP000238392">
    <property type="component" value="Unassembled WGS sequence"/>
</dbReference>
<sequence>MYVAVKGGERAIENAHDWLAEERRGPADIPELSVDQIKSQMTLAVNRVMAEGSLYDPDLAALAIKQARGDLIEAIFLIRAYRTTLPRIGHSRPVETDKMACDRRISATFKDAPGGQVLGPTFDYTHRLLDFKLAADGEVPEAATAAPLQGDMPRITEFLNRDGLIQTETPSDEPPRDMTRQPMEYPAGRPLRLQALTRGDEGFVLGMAYSTQRGYGRNHPFVGELRIGKVSVEMDIPELGFAVEIGEITLTECETVNQFHGSKTQPPQFTRGYGLVFGQTERKAISMALVDRALRWEELGEDNLGAPAQDEEFVLSHADNIQATGFLEHIKLPHYVDFQSELELVRKIRSEAQANTLKEAAE</sequence>
<feature type="region of interest" description="Disordered" evidence="1">
    <location>
        <begin position="165"/>
        <end position="184"/>
    </location>
</feature>
<dbReference type="PIRSF" id="PIRSF007313">
    <property type="entry name" value="PhnI"/>
    <property type="match status" value="1"/>
</dbReference>
<dbReference type="OrthoDB" id="9790536at2"/>
<dbReference type="AlphaFoldDB" id="A0A2T0WRM0"/>
<proteinExistence type="predicted"/>
<gene>
    <name evidence="2" type="ORF">CLV74_10660</name>
</gene>
<evidence type="ECO:0000313" key="2">
    <source>
        <dbReference type="EMBL" id="PRY89358.1"/>
    </source>
</evidence>
<name>A0A2T0WRM0_9RHOB</name>
<accession>A0A2T0WRM0</accession>